<keyword evidence="2" id="KW-1003">Cell membrane</keyword>
<proteinExistence type="predicted"/>
<feature type="transmembrane region" description="Helical" evidence="6">
    <location>
        <begin position="313"/>
        <end position="331"/>
    </location>
</feature>
<feature type="transmembrane region" description="Helical" evidence="6">
    <location>
        <begin position="142"/>
        <end position="160"/>
    </location>
</feature>
<feature type="transmembrane region" description="Helical" evidence="6">
    <location>
        <begin position="111"/>
        <end position="130"/>
    </location>
</feature>
<dbReference type="Pfam" id="PF02653">
    <property type="entry name" value="BPD_transp_2"/>
    <property type="match status" value="1"/>
</dbReference>
<dbReference type="PANTHER" id="PTHR32196:SF72">
    <property type="entry name" value="RIBOSE IMPORT PERMEASE PROTEIN RBSC"/>
    <property type="match status" value="1"/>
</dbReference>
<comment type="caution">
    <text evidence="7">The sequence shown here is derived from an EMBL/GenBank/DDBJ whole genome shotgun (WGS) entry which is preliminary data.</text>
</comment>
<dbReference type="RefSeq" id="WP_034515867.1">
    <property type="nucleotide sequence ID" value="NZ_BAYX01000026.1"/>
</dbReference>
<dbReference type="EMBL" id="BAYX01000026">
    <property type="protein sequence ID" value="GAJ96842.1"/>
    <property type="molecule type" value="Genomic_DNA"/>
</dbReference>
<evidence type="ECO:0000256" key="3">
    <source>
        <dbReference type="ARBA" id="ARBA00022692"/>
    </source>
</evidence>
<keyword evidence="5 6" id="KW-0472">Membrane</keyword>
<sequence length="341" mass="35162">MTTSSSTAHAPVAAAPHSRIHKTRWRDKIMSNGSIISIALFFLVVCVFFSIFTGAFLTAPNLLNVVRQSAPLLIVAASMTFVITTGGIDLSVGSVLALAATLSAAALQAGIAWPLVVVLMLLLGAAVGALQGFFIAYERIPAFIVTLAGLSVVRGLALLITAGYSIPVDAESPFTAIGRAWFLGVPVPALIALLVLVLAYIVFNQTPFGRYVTGVGANAEAVRRAGVNTRFVTLCVYMLSGTAAALAGIILAARLGSGSSNSGQGFELDVIAAVVLGGTSLFGGRGTILGTVLGALTVAVIANGLILAHMSPFLTPIVTGAIILIAIWLNFRIFKGAVRSR</sequence>
<evidence type="ECO:0000256" key="4">
    <source>
        <dbReference type="ARBA" id="ARBA00022989"/>
    </source>
</evidence>
<keyword evidence="4 6" id="KW-1133">Transmembrane helix</keyword>
<dbReference type="Proteomes" id="UP000026941">
    <property type="component" value="Unassembled WGS sequence"/>
</dbReference>
<dbReference type="AlphaFoldDB" id="A0AA87QAK9"/>
<name>A0AA87QAK9_RHIRH</name>
<feature type="transmembrane region" description="Helical" evidence="6">
    <location>
        <begin position="289"/>
        <end position="307"/>
    </location>
</feature>
<keyword evidence="3 6" id="KW-0812">Transmembrane</keyword>
<evidence type="ECO:0000256" key="1">
    <source>
        <dbReference type="ARBA" id="ARBA00004651"/>
    </source>
</evidence>
<evidence type="ECO:0000313" key="7">
    <source>
        <dbReference type="EMBL" id="GAJ96842.1"/>
    </source>
</evidence>
<evidence type="ECO:0000256" key="2">
    <source>
        <dbReference type="ARBA" id="ARBA00022475"/>
    </source>
</evidence>
<protein>
    <submittedName>
        <fullName evidence="7">ABC transporter permease protein</fullName>
    </submittedName>
</protein>
<dbReference type="GO" id="GO:0022857">
    <property type="term" value="F:transmembrane transporter activity"/>
    <property type="evidence" value="ECO:0007669"/>
    <property type="project" value="InterPro"/>
</dbReference>
<feature type="transmembrane region" description="Helical" evidence="6">
    <location>
        <begin position="35"/>
        <end position="59"/>
    </location>
</feature>
<dbReference type="PANTHER" id="PTHR32196">
    <property type="entry name" value="ABC TRANSPORTER PERMEASE PROTEIN YPHD-RELATED-RELATED"/>
    <property type="match status" value="1"/>
</dbReference>
<accession>A0AA87QAK9</accession>
<comment type="subcellular location">
    <subcellularLocation>
        <location evidence="1">Cell membrane</location>
        <topology evidence="1">Multi-pass membrane protein</topology>
    </subcellularLocation>
</comment>
<feature type="transmembrane region" description="Helical" evidence="6">
    <location>
        <begin position="71"/>
        <end position="99"/>
    </location>
</feature>
<reference evidence="7 8" key="1">
    <citation type="submission" date="2014-05" db="EMBL/GenBank/DDBJ databases">
        <title>Whole genome shotgun sequence of Rhizobium rhizogenes NBRC 13257.</title>
        <authorList>
            <person name="Katano-Makiyama Y."/>
            <person name="Hosoyama A."/>
            <person name="Hashimoto M."/>
            <person name="Hosoyama Y."/>
            <person name="Noguchi M."/>
            <person name="Tsuchikane K."/>
            <person name="Kimura A."/>
            <person name="Ohji S."/>
            <person name="Ichikawa N."/>
            <person name="Yamazoe A."/>
            <person name="Fujita N."/>
        </authorList>
    </citation>
    <scope>NUCLEOTIDE SEQUENCE [LARGE SCALE GENOMIC DNA]</scope>
    <source>
        <strain evidence="7 8">NBRC 13257</strain>
    </source>
</reference>
<dbReference type="CDD" id="cd06579">
    <property type="entry name" value="TM_PBP1_transp_AraH_like"/>
    <property type="match status" value="1"/>
</dbReference>
<dbReference type="InterPro" id="IPR001851">
    <property type="entry name" value="ABC_transp_permease"/>
</dbReference>
<feature type="transmembrane region" description="Helical" evidence="6">
    <location>
        <begin position="231"/>
        <end position="253"/>
    </location>
</feature>
<gene>
    <name evidence="7" type="ORF">RRH01S_26_00380</name>
</gene>
<feature type="transmembrane region" description="Helical" evidence="6">
    <location>
        <begin position="265"/>
        <end position="282"/>
    </location>
</feature>
<evidence type="ECO:0000313" key="8">
    <source>
        <dbReference type="Proteomes" id="UP000026941"/>
    </source>
</evidence>
<evidence type="ECO:0000256" key="5">
    <source>
        <dbReference type="ARBA" id="ARBA00023136"/>
    </source>
</evidence>
<evidence type="ECO:0000256" key="6">
    <source>
        <dbReference type="SAM" id="Phobius"/>
    </source>
</evidence>
<dbReference type="GO" id="GO:0005886">
    <property type="term" value="C:plasma membrane"/>
    <property type="evidence" value="ECO:0007669"/>
    <property type="project" value="UniProtKB-SubCell"/>
</dbReference>
<organism evidence="7 8">
    <name type="scientific">Rhizobium rhizogenes NBRC 13257</name>
    <dbReference type="NCBI Taxonomy" id="1220581"/>
    <lineage>
        <taxon>Bacteria</taxon>
        <taxon>Pseudomonadati</taxon>
        <taxon>Pseudomonadota</taxon>
        <taxon>Alphaproteobacteria</taxon>
        <taxon>Hyphomicrobiales</taxon>
        <taxon>Rhizobiaceae</taxon>
        <taxon>Rhizobium/Agrobacterium group</taxon>
        <taxon>Rhizobium</taxon>
    </lineage>
</organism>
<feature type="transmembrane region" description="Helical" evidence="6">
    <location>
        <begin position="180"/>
        <end position="203"/>
    </location>
</feature>